<dbReference type="GO" id="GO:0003984">
    <property type="term" value="F:acetolactate synthase activity"/>
    <property type="evidence" value="ECO:0007669"/>
    <property type="project" value="TreeGrafter"/>
</dbReference>
<dbReference type="GO" id="GO:0050660">
    <property type="term" value="F:flavin adenine dinucleotide binding"/>
    <property type="evidence" value="ECO:0007669"/>
    <property type="project" value="TreeGrafter"/>
</dbReference>
<dbReference type="Gene3D" id="3.40.50.970">
    <property type="match status" value="1"/>
</dbReference>
<name>A0A7J7IZ46_BUGNE</name>
<comment type="cofactor">
    <cofactor evidence="1">
        <name>thiamine diphosphate</name>
        <dbReference type="ChEBI" id="CHEBI:58937"/>
    </cofactor>
</comment>
<protein>
    <submittedName>
        <fullName evidence="4">ILVBL</fullName>
    </submittedName>
</protein>
<sequence length="144" mass="15018">MPIFIIKLMTNVDTSSERHGGEIVGQVLKDHNVKFLFCLSGGHISPILVAAENQKIRVIDVRDEVAAVFAADAVARLSGNIGVATVTAGPGLTNTVTAVKNAQMAESPVLLMGGAAASILKGRGACRTLTRCLSLNHCVNSLLP</sequence>
<dbReference type="InterPro" id="IPR045229">
    <property type="entry name" value="TPP_enz"/>
</dbReference>
<dbReference type="Pfam" id="PF02776">
    <property type="entry name" value="TPP_enzyme_N"/>
    <property type="match status" value="1"/>
</dbReference>
<dbReference type="AlphaFoldDB" id="A0A7J7IZ46"/>
<dbReference type="Proteomes" id="UP000593567">
    <property type="component" value="Unassembled WGS sequence"/>
</dbReference>
<reference evidence="4" key="1">
    <citation type="submission" date="2020-06" db="EMBL/GenBank/DDBJ databases">
        <title>Draft genome of Bugula neritina, a colonial animal packing powerful symbionts and potential medicines.</title>
        <authorList>
            <person name="Rayko M."/>
        </authorList>
    </citation>
    <scope>NUCLEOTIDE SEQUENCE [LARGE SCALE GENOMIC DNA]</scope>
    <source>
        <strain evidence="4">Kwan_BN1</strain>
    </source>
</reference>
<dbReference type="CDD" id="cd07035">
    <property type="entry name" value="TPP_PYR_POX_like"/>
    <property type="match status" value="1"/>
</dbReference>
<feature type="domain" description="Thiamine pyrophosphate enzyme N-terminal TPP-binding" evidence="3">
    <location>
        <begin position="19"/>
        <end position="125"/>
    </location>
</feature>
<evidence type="ECO:0000313" key="5">
    <source>
        <dbReference type="Proteomes" id="UP000593567"/>
    </source>
</evidence>
<dbReference type="GO" id="GO:0030976">
    <property type="term" value="F:thiamine pyrophosphate binding"/>
    <property type="evidence" value="ECO:0007669"/>
    <property type="project" value="InterPro"/>
</dbReference>
<dbReference type="GO" id="GO:0009097">
    <property type="term" value="P:isoleucine biosynthetic process"/>
    <property type="evidence" value="ECO:0007669"/>
    <property type="project" value="TreeGrafter"/>
</dbReference>
<dbReference type="SUPFAM" id="SSF52518">
    <property type="entry name" value="Thiamin diphosphate-binding fold (THDP-binding)"/>
    <property type="match status" value="1"/>
</dbReference>
<evidence type="ECO:0000259" key="3">
    <source>
        <dbReference type="Pfam" id="PF02776"/>
    </source>
</evidence>
<dbReference type="PANTHER" id="PTHR18968:SF166">
    <property type="entry name" value="2-HYDROXYACYL-COA LYASE 2"/>
    <property type="match status" value="1"/>
</dbReference>
<dbReference type="GO" id="GO:0009099">
    <property type="term" value="P:L-valine biosynthetic process"/>
    <property type="evidence" value="ECO:0007669"/>
    <property type="project" value="TreeGrafter"/>
</dbReference>
<dbReference type="PANTHER" id="PTHR18968">
    <property type="entry name" value="THIAMINE PYROPHOSPHATE ENZYMES"/>
    <property type="match status" value="1"/>
</dbReference>
<evidence type="ECO:0000256" key="1">
    <source>
        <dbReference type="ARBA" id="ARBA00001964"/>
    </source>
</evidence>
<keyword evidence="5" id="KW-1185">Reference proteome</keyword>
<accession>A0A7J7IZ46</accession>
<evidence type="ECO:0000256" key="2">
    <source>
        <dbReference type="ARBA" id="ARBA00007812"/>
    </source>
</evidence>
<proteinExistence type="inferred from homology"/>
<dbReference type="GO" id="GO:0005948">
    <property type="term" value="C:acetolactate synthase complex"/>
    <property type="evidence" value="ECO:0007669"/>
    <property type="project" value="TreeGrafter"/>
</dbReference>
<gene>
    <name evidence="4" type="ORF">EB796_023183</name>
</gene>
<dbReference type="InterPro" id="IPR012001">
    <property type="entry name" value="Thiamin_PyroP_enz_TPP-bd_dom"/>
</dbReference>
<dbReference type="InterPro" id="IPR029061">
    <property type="entry name" value="THDP-binding"/>
</dbReference>
<organism evidence="4 5">
    <name type="scientific">Bugula neritina</name>
    <name type="common">Brown bryozoan</name>
    <name type="synonym">Sertularia neritina</name>
    <dbReference type="NCBI Taxonomy" id="10212"/>
    <lineage>
        <taxon>Eukaryota</taxon>
        <taxon>Metazoa</taxon>
        <taxon>Spiralia</taxon>
        <taxon>Lophotrochozoa</taxon>
        <taxon>Bryozoa</taxon>
        <taxon>Gymnolaemata</taxon>
        <taxon>Cheilostomatida</taxon>
        <taxon>Flustrina</taxon>
        <taxon>Buguloidea</taxon>
        <taxon>Bugulidae</taxon>
        <taxon>Bugula</taxon>
    </lineage>
</organism>
<evidence type="ECO:0000313" key="4">
    <source>
        <dbReference type="EMBL" id="KAF6018508.1"/>
    </source>
</evidence>
<comment type="similarity">
    <text evidence="2">Belongs to the TPP enzyme family.</text>
</comment>
<dbReference type="OrthoDB" id="16262at2759"/>
<comment type="caution">
    <text evidence="4">The sequence shown here is derived from an EMBL/GenBank/DDBJ whole genome shotgun (WGS) entry which is preliminary data.</text>
</comment>
<dbReference type="EMBL" id="VXIV02003300">
    <property type="protein sequence ID" value="KAF6018508.1"/>
    <property type="molecule type" value="Genomic_DNA"/>
</dbReference>